<reference evidence="1" key="1">
    <citation type="journal article" date="2022" name="Plant J.">
        <title>Strategies of tolerance reflected in two North American maple genomes.</title>
        <authorList>
            <person name="McEvoy S.L."/>
            <person name="Sezen U.U."/>
            <person name="Trouern-Trend A."/>
            <person name="McMahon S.M."/>
            <person name="Schaberg P.G."/>
            <person name="Yang J."/>
            <person name="Wegrzyn J.L."/>
            <person name="Swenson N.G."/>
        </authorList>
    </citation>
    <scope>NUCLEOTIDE SEQUENCE</scope>
    <source>
        <strain evidence="1">NS2018</strain>
    </source>
</reference>
<gene>
    <name evidence="1" type="ORF">LWI29_019377</name>
</gene>
<evidence type="ECO:0000313" key="2">
    <source>
        <dbReference type="Proteomes" id="UP001168877"/>
    </source>
</evidence>
<keyword evidence="2" id="KW-1185">Reference proteome</keyword>
<protein>
    <submittedName>
        <fullName evidence="1">Uncharacterized protein</fullName>
    </submittedName>
</protein>
<dbReference type="AlphaFoldDB" id="A0AA39RIM4"/>
<accession>A0AA39RIM4</accession>
<proteinExistence type="predicted"/>
<evidence type="ECO:0000313" key="1">
    <source>
        <dbReference type="EMBL" id="KAK0574177.1"/>
    </source>
</evidence>
<reference evidence="1" key="2">
    <citation type="submission" date="2023-06" db="EMBL/GenBank/DDBJ databases">
        <authorList>
            <person name="Swenson N.G."/>
            <person name="Wegrzyn J.L."/>
            <person name="Mcevoy S.L."/>
        </authorList>
    </citation>
    <scope>NUCLEOTIDE SEQUENCE</scope>
    <source>
        <strain evidence="1">NS2018</strain>
        <tissue evidence="1">Leaf</tissue>
    </source>
</reference>
<dbReference type="EMBL" id="JAUESC010000387">
    <property type="protein sequence ID" value="KAK0574177.1"/>
    <property type="molecule type" value="Genomic_DNA"/>
</dbReference>
<dbReference type="Proteomes" id="UP001168877">
    <property type="component" value="Unassembled WGS sequence"/>
</dbReference>
<sequence length="126" mass="14606">MVVGRLATLSELDMEQPTTSKSEVGRFLTENPTLRLSYQDVKNLEFELGIPDLIKLQAAAPFEHADWFIWGWTCFYHLPFKIGLRLLIPPLTRQLLNFFEIAPSQLMPNGWRIFLSLEALIEREKS</sequence>
<comment type="caution">
    <text evidence="1">The sequence shown here is derived from an EMBL/GenBank/DDBJ whole genome shotgun (WGS) entry which is preliminary data.</text>
</comment>
<organism evidence="1 2">
    <name type="scientific">Acer saccharum</name>
    <name type="common">Sugar maple</name>
    <dbReference type="NCBI Taxonomy" id="4024"/>
    <lineage>
        <taxon>Eukaryota</taxon>
        <taxon>Viridiplantae</taxon>
        <taxon>Streptophyta</taxon>
        <taxon>Embryophyta</taxon>
        <taxon>Tracheophyta</taxon>
        <taxon>Spermatophyta</taxon>
        <taxon>Magnoliopsida</taxon>
        <taxon>eudicotyledons</taxon>
        <taxon>Gunneridae</taxon>
        <taxon>Pentapetalae</taxon>
        <taxon>rosids</taxon>
        <taxon>malvids</taxon>
        <taxon>Sapindales</taxon>
        <taxon>Sapindaceae</taxon>
        <taxon>Hippocastanoideae</taxon>
        <taxon>Acereae</taxon>
        <taxon>Acer</taxon>
    </lineage>
</organism>
<name>A0AA39RIM4_ACESA</name>